<protein>
    <submittedName>
        <fullName evidence="5">Pimeloyl-ACP methyl ester carboxylesterase</fullName>
    </submittedName>
</protein>
<accession>A0ABS4PQV1</accession>
<dbReference type="InterPro" id="IPR002410">
    <property type="entry name" value="Peptidase_S33"/>
</dbReference>
<gene>
    <name evidence="5" type="ORF">JOM49_003321</name>
</gene>
<dbReference type="PROSITE" id="PS51257">
    <property type="entry name" value="PROKAR_LIPOPROTEIN"/>
    <property type="match status" value="1"/>
</dbReference>
<feature type="domain" description="Thioesterase TesA-like" evidence="4">
    <location>
        <begin position="90"/>
        <end position="282"/>
    </location>
</feature>
<dbReference type="PANTHER" id="PTHR43798">
    <property type="entry name" value="MONOACYLGLYCEROL LIPASE"/>
    <property type="match status" value="1"/>
</dbReference>
<dbReference type="InterPro" id="IPR050266">
    <property type="entry name" value="AB_hydrolase_sf"/>
</dbReference>
<dbReference type="PRINTS" id="PR00793">
    <property type="entry name" value="PROAMNOPTASE"/>
</dbReference>
<organism evidence="5 6">
    <name type="scientific">Amycolatopsis magusensis</name>
    <dbReference type="NCBI Taxonomy" id="882444"/>
    <lineage>
        <taxon>Bacteria</taxon>
        <taxon>Bacillati</taxon>
        <taxon>Actinomycetota</taxon>
        <taxon>Actinomycetes</taxon>
        <taxon>Pseudonocardiales</taxon>
        <taxon>Pseudonocardiaceae</taxon>
        <taxon>Amycolatopsis</taxon>
    </lineage>
</organism>
<dbReference type="EMBL" id="JAGGMS010000001">
    <property type="protein sequence ID" value="MBP2181795.1"/>
    <property type="molecule type" value="Genomic_DNA"/>
</dbReference>
<dbReference type="Proteomes" id="UP000741013">
    <property type="component" value="Unassembled WGS sequence"/>
</dbReference>
<proteinExistence type="inferred from homology"/>
<evidence type="ECO:0000313" key="5">
    <source>
        <dbReference type="EMBL" id="MBP2181795.1"/>
    </source>
</evidence>
<name>A0ABS4PQV1_9PSEU</name>
<evidence type="ECO:0000256" key="1">
    <source>
        <dbReference type="ARBA" id="ARBA00010088"/>
    </source>
</evidence>
<reference evidence="5 6" key="1">
    <citation type="submission" date="2021-03" db="EMBL/GenBank/DDBJ databases">
        <title>Sequencing the genomes of 1000 actinobacteria strains.</title>
        <authorList>
            <person name="Klenk H.-P."/>
        </authorList>
    </citation>
    <scope>NUCLEOTIDE SEQUENCE [LARGE SCALE GENOMIC DNA]</scope>
    <source>
        <strain evidence="5 6">DSM 45510</strain>
    </source>
</reference>
<dbReference type="SMART" id="SM00824">
    <property type="entry name" value="PKS_TE"/>
    <property type="match status" value="1"/>
</dbReference>
<feature type="chain" id="PRO_5045718604" evidence="3">
    <location>
        <begin position="22"/>
        <end position="289"/>
    </location>
</feature>
<evidence type="ECO:0000313" key="6">
    <source>
        <dbReference type="Proteomes" id="UP000741013"/>
    </source>
</evidence>
<dbReference type="RefSeq" id="WP_209665169.1">
    <property type="nucleotide sequence ID" value="NZ_JAGGMS010000001.1"/>
</dbReference>
<keyword evidence="2" id="KW-0378">Hydrolase</keyword>
<feature type="signal peptide" evidence="3">
    <location>
        <begin position="1"/>
        <end position="21"/>
    </location>
</feature>
<comment type="caution">
    <text evidence="5">The sequence shown here is derived from an EMBL/GenBank/DDBJ whole genome shotgun (WGS) entry which is preliminary data.</text>
</comment>
<comment type="similarity">
    <text evidence="1">Belongs to the peptidase S33 family.</text>
</comment>
<dbReference type="PRINTS" id="PR00111">
    <property type="entry name" value="ABHYDROLASE"/>
</dbReference>
<dbReference type="InterPro" id="IPR029058">
    <property type="entry name" value="AB_hydrolase_fold"/>
</dbReference>
<dbReference type="InterPro" id="IPR020802">
    <property type="entry name" value="TesA-like"/>
</dbReference>
<dbReference type="Pfam" id="PF00561">
    <property type="entry name" value="Abhydrolase_1"/>
    <property type="match status" value="1"/>
</dbReference>
<keyword evidence="6" id="KW-1185">Reference proteome</keyword>
<evidence type="ECO:0000256" key="2">
    <source>
        <dbReference type="ARBA" id="ARBA00022801"/>
    </source>
</evidence>
<evidence type="ECO:0000256" key="3">
    <source>
        <dbReference type="SAM" id="SignalP"/>
    </source>
</evidence>
<dbReference type="SUPFAM" id="SSF53474">
    <property type="entry name" value="alpha/beta-Hydrolases"/>
    <property type="match status" value="1"/>
</dbReference>
<sequence>MTRRASTVIALCCAVAGVALTGCEEAPPAASDQGSFTGMTKIDVDGRAVNVSCSGNAVEDRPVTVLLHGGGDGLEKLARLQETLGGQERVCSYDRLGAGLSDQPAGPQTMESTGKVLTAVIDRFAGDAPVVLAGHSLGGLIAARYAPDHQDRVVGLVLMDATSPTQGADLAKEVPPTATGMAAELRDQTVAVLQGQNPEKLAMPDEEVRSAGDIPVAVIQHGKPYLTAVPEYGPGLERAWAEGQQKWLAVSSSSTLSTAANSEHYIYLDEPEVAVQEIKRVVGEAAESL</sequence>
<dbReference type="InterPro" id="IPR000073">
    <property type="entry name" value="AB_hydrolase_1"/>
</dbReference>
<dbReference type="Gene3D" id="3.40.50.1820">
    <property type="entry name" value="alpha/beta hydrolase"/>
    <property type="match status" value="1"/>
</dbReference>
<keyword evidence="3" id="KW-0732">Signal</keyword>
<evidence type="ECO:0000259" key="4">
    <source>
        <dbReference type="SMART" id="SM00824"/>
    </source>
</evidence>
<dbReference type="PANTHER" id="PTHR43798:SF33">
    <property type="entry name" value="HYDROLASE, PUTATIVE (AFU_ORTHOLOGUE AFUA_2G14860)-RELATED"/>
    <property type="match status" value="1"/>
</dbReference>